<comment type="caution">
    <text evidence="1">The sequence shown here is derived from an EMBL/GenBank/DDBJ whole genome shotgun (WGS) entry which is preliminary data.</text>
</comment>
<name>A0ACB9R6Y3_9MYRT</name>
<gene>
    <name evidence="1" type="ORF">MLD38_011706</name>
</gene>
<evidence type="ECO:0000313" key="1">
    <source>
        <dbReference type="EMBL" id="KAI4373596.1"/>
    </source>
</evidence>
<proteinExistence type="predicted"/>
<dbReference type="EMBL" id="CM042883">
    <property type="protein sequence ID" value="KAI4373596.1"/>
    <property type="molecule type" value="Genomic_DNA"/>
</dbReference>
<protein>
    <submittedName>
        <fullName evidence="1">Uncharacterized protein</fullName>
    </submittedName>
</protein>
<dbReference type="Proteomes" id="UP001057402">
    <property type="component" value="Chromosome 4"/>
</dbReference>
<organism evidence="1 2">
    <name type="scientific">Melastoma candidum</name>
    <dbReference type="NCBI Taxonomy" id="119954"/>
    <lineage>
        <taxon>Eukaryota</taxon>
        <taxon>Viridiplantae</taxon>
        <taxon>Streptophyta</taxon>
        <taxon>Embryophyta</taxon>
        <taxon>Tracheophyta</taxon>
        <taxon>Spermatophyta</taxon>
        <taxon>Magnoliopsida</taxon>
        <taxon>eudicotyledons</taxon>
        <taxon>Gunneridae</taxon>
        <taxon>Pentapetalae</taxon>
        <taxon>rosids</taxon>
        <taxon>malvids</taxon>
        <taxon>Myrtales</taxon>
        <taxon>Melastomataceae</taxon>
        <taxon>Melastomatoideae</taxon>
        <taxon>Melastomateae</taxon>
        <taxon>Melastoma</taxon>
    </lineage>
</organism>
<evidence type="ECO:0000313" key="2">
    <source>
        <dbReference type="Proteomes" id="UP001057402"/>
    </source>
</evidence>
<keyword evidence="2" id="KW-1185">Reference proteome</keyword>
<accession>A0ACB9R6Y3</accession>
<reference evidence="2" key="1">
    <citation type="journal article" date="2023" name="Front. Plant Sci.">
        <title>Chromosomal-level genome assembly of Melastoma candidum provides insights into trichome evolution.</title>
        <authorList>
            <person name="Zhong Y."/>
            <person name="Wu W."/>
            <person name="Sun C."/>
            <person name="Zou P."/>
            <person name="Liu Y."/>
            <person name="Dai S."/>
            <person name="Zhou R."/>
        </authorList>
    </citation>
    <scope>NUCLEOTIDE SEQUENCE [LARGE SCALE GENOMIC DNA]</scope>
</reference>
<sequence>MDLRNPTRFRPVAPPQAQPSPSPVSADHDLTEDDIFSSFYFSSPSPSPTLPIFNHHRPSSLSASRFIPSLPRPPPPRDHHHSSSAPVNVPVLPVSRRRGDGGCGGFVDDAPDEVEEEEEDEVMRPPHEIVSRRSERLACSVLEGAGRTLKGRDLKRVRNAVWRQTGFLH</sequence>